<evidence type="ECO:0000313" key="4">
    <source>
        <dbReference type="EMBL" id="RSK80567.1"/>
    </source>
</evidence>
<dbReference type="PRINTS" id="PR00081">
    <property type="entry name" value="GDHRDH"/>
</dbReference>
<feature type="domain" description="Ketoreductase" evidence="3">
    <location>
        <begin position="11"/>
        <end position="192"/>
    </location>
</feature>
<dbReference type="SMART" id="SM00822">
    <property type="entry name" value="PKS_KR"/>
    <property type="match status" value="1"/>
</dbReference>
<dbReference type="CDD" id="cd05233">
    <property type="entry name" value="SDR_c"/>
    <property type="match status" value="1"/>
</dbReference>
<evidence type="ECO:0000259" key="3">
    <source>
        <dbReference type="SMART" id="SM00822"/>
    </source>
</evidence>
<keyword evidence="5" id="KW-1185">Reference proteome</keyword>
<dbReference type="PROSITE" id="PS00061">
    <property type="entry name" value="ADH_SHORT"/>
    <property type="match status" value="1"/>
</dbReference>
<protein>
    <submittedName>
        <fullName evidence="4">SDR family oxidoreductase</fullName>
    </submittedName>
</protein>
<dbReference type="PANTHER" id="PTHR43477">
    <property type="entry name" value="DIHYDROANTICAPSIN 7-DEHYDROGENASE"/>
    <property type="match status" value="1"/>
</dbReference>
<evidence type="ECO:0000256" key="1">
    <source>
        <dbReference type="ARBA" id="ARBA00006484"/>
    </source>
</evidence>
<accession>A0ABX9ZPH2</accession>
<dbReference type="InterPro" id="IPR051122">
    <property type="entry name" value="SDR_DHRS6-like"/>
</dbReference>
<evidence type="ECO:0000313" key="5">
    <source>
        <dbReference type="Proteomes" id="UP000270216"/>
    </source>
</evidence>
<dbReference type="InterPro" id="IPR057326">
    <property type="entry name" value="KR_dom"/>
</dbReference>
<keyword evidence="2" id="KW-0560">Oxidoreductase</keyword>
<dbReference type="InterPro" id="IPR020904">
    <property type="entry name" value="Sc_DH/Rdtase_CS"/>
</dbReference>
<dbReference type="PANTHER" id="PTHR43477:SF1">
    <property type="entry name" value="DIHYDROANTICAPSIN 7-DEHYDROGENASE"/>
    <property type="match status" value="1"/>
</dbReference>
<dbReference type="InterPro" id="IPR002347">
    <property type="entry name" value="SDR_fam"/>
</dbReference>
<evidence type="ECO:0000256" key="2">
    <source>
        <dbReference type="ARBA" id="ARBA00023002"/>
    </source>
</evidence>
<proteinExistence type="inferred from homology"/>
<organism evidence="4 5">
    <name type="scientific">Pandoraea apista</name>
    <dbReference type="NCBI Taxonomy" id="93218"/>
    <lineage>
        <taxon>Bacteria</taxon>
        <taxon>Pseudomonadati</taxon>
        <taxon>Pseudomonadota</taxon>
        <taxon>Betaproteobacteria</taxon>
        <taxon>Burkholderiales</taxon>
        <taxon>Burkholderiaceae</taxon>
        <taxon>Pandoraea</taxon>
    </lineage>
</organism>
<dbReference type="EMBL" id="RWHX01000021">
    <property type="protein sequence ID" value="RSK80567.1"/>
    <property type="molecule type" value="Genomic_DNA"/>
</dbReference>
<reference evidence="4 5" key="1">
    <citation type="submission" date="2018-12" db="EMBL/GenBank/DDBJ databases">
        <title>Whole genome sequence of a Pandoraea apista isolate from a patient with cystic fibrosis.</title>
        <authorList>
            <person name="Kenna D.T."/>
            <person name="Turton J.F."/>
        </authorList>
    </citation>
    <scope>NUCLEOTIDE SEQUENCE [LARGE SCALE GENOMIC DNA]</scope>
    <source>
        <strain evidence="4 5">Pa13324</strain>
    </source>
</reference>
<dbReference type="Proteomes" id="UP000270216">
    <property type="component" value="Unassembled WGS sequence"/>
</dbReference>
<sequence length="254" mass="25962">MIFDSQALAGQTFLVTGASSGIGRASAEMLAKCGARVVAMGRDAARTEATVAAMRAGPEHIAVLSDFSDADTTAQQIKEAAIASGGLNGIFHAAGVEMLLPIKITKQANIDKIFAASVHAAFGVARAVAMKDVVCDGASLVLMSSVAGLRGQAGMTAYAASKAAIDALARSLAVELAPRRIRVNSIASGAVETAMHGRLSSSLPEAAMKAYEDKHLLGFGAPDDVANAVTFLLSPAARWVTGTTMIVDGGFTVR</sequence>
<name>A0ABX9ZPH2_9BURK</name>
<dbReference type="InterPro" id="IPR036291">
    <property type="entry name" value="NAD(P)-bd_dom_sf"/>
</dbReference>
<dbReference type="Pfam" id="PF13561">
    <property type="entry name" value="adh_short_C2"/>
    <property type="match status" value="1"/>
</dbReference>
<gene>
    <name evidence="4" type="ORF">EJE83_13070</name>
</gene>
<dbReference type="Gene3D" id="3.40.50.720">
    <property type="entry name" value="NAD(P)-binding Rossmann-like Domain"/>
    <property type="match status" value="1"/>
</dbReference>
<comment type="similarity">
    <text evidence="1">Belongs to the short-chain dehydrogenases/reductases (SDR) family.</text>
</comment>
<dbReference type="SUPFAM" id="SSF51735">
    <property type="entry name" value="NAD(P)-binding Rossmann-fold domains"/>
    <property type="match status" value="1"/>
</dbReference>
<comment type="caution">
    <text evidence="4">The sequence shown here is derived from an EMBL/GenBank/DDBJ whole genome shotgun (WGS) entry which is preliminary data.</text>
</comment>